<dbReference type="InterPro" id="IPR003661">
    <property type="entry name" value="HisK_dim/P_dom"/>
</dbReference>
<feature type="transmembrane region" description="Helical" evidence="10">
    <location>
        <begin position="138"/>
        <end position="158"/>
    </location>
</feature>
<evidence type="ECO:0000256" key="10">
    <source>
        <dbReference type="SAM" id="Phobius"/>
    </source>
</evidence>
<feature type="transmembrane region" description="Helical" evidence="10">
    <location>
        <begin position="102"/>
        <end position="126"/>
    </location>
</feature>
<keyword evidence="10" id="KW-0472">Membrane</keyword>
<dbReference type="AlphaFoldDB" id="A0A934IW85"/>
<dbReference type="CDD" id="cd00082">
    <property type="entry name" value="HisKA"/>
    <property type="match status" value="1"/>
</dbReference>
<dbReference type="SUPFAM" id="SSF47384">
    <property type="entry name" value="Homodimeric domain of signal transducing histidine kinase"/>
    <property type="match status" value="1"/>
</dbReference>
<evidence type="ECO:0000313" key="12">
    <source>
        <dbReference type="EMBL" id="MBJ6360451.1"/>
    </source>
</evidence>
<dbReference type="SUPFAM" id="SSF55785">
    <property type="entry name" value="PYP-like sensor domain (PAS domain)"/>
    <property type="match status" value="1"/>
</dbReference>
<dbReference type="RefSeq" id="WP_199018002.1">
    <property type="nucleotide sequence ID" value="NZ_JAELUP010000008.1"/>
</dbReference>
<feature type="transmembrane region" description="Helical" evidence="10">
    <location>
        <begin position="170"/>
        <end position="193"/>
    </location>
</feature>
<keyword evidence="9" id="KW-0902">Two-component regulatory system</keyword>
<dbReference type="SMART" id="SM00388">
    <property type="entry name" value="HisKA"/>
    <property type="match status" value="1"/>
</dbReference>
<dbReference type="Gene3D" id="1.10.287.130">
    <property type="match status" value="1"/>
</dbReference>
<dbReference type="GO" id="GO:0000155">
    <property type="term" value="F:phosphorelay sensor kinase activity"/>
    <property type="evidence" value="ECO:0007669"/>
    <property type="project" value="InterPro"/>
</dbReference>
<keyword evidence="7" id="KW-0067">ATP-binding</keyword>
<dbReference type="Pfam" id="PF00512">
    <property type="entry name" value="HisKA"/>
    <property type="match status" value="1"/>
</dbReference>
<dbReference type="SUPFAM" id="SSF55874">
    <property type="entry name" value="ATPase domain of HSP90 chaperone/DNA topoisomerase II/histidine kinase"/>
    <property type="match status" value="1"/>
</dbReference>
<evidence type="ECO:0000256" key="2">
    <source>
        <dbReference type="ARBA" id="ARBA00012438"/>
    </source>
</evidence>
<dbReference type="InterPro" id="IPR036097">
    <property type="entry name" value="HisK_dim/P_sf"/>
</dbReference>
<keyword evidence="6" id="KW-0418">Kinase</keyword>
<dbReference type="EC" id="2.7.13.3" evidence="2"/>
<dbReference type="CDD" id="cd00130">
    <property type="entry name" value="PAS"/>
    <property type="match status" value="1"/>
</dbReference>
<feature type="domain" description="Histidine kinase" evidence="11">
    <location>
        <begin position="372"/>
        <end position="576"/>
    </location>
</feature>
<evidence type="ECO:0000256" key="7">
    <source>
        <dbReference type="ARBA" id="ARBA00022840"/>
    </source>
</evidence>
<dbReference type="SMART" id="SM00387">
    <property type="entry name" value="HATPase_c"/>
    <property type="match status" value="1"/>
</dbReference>
<protein>
    <recommendedName>
        <fullName evidence="2">histidine kinase</fullName>
        <ecNumber evidence="2">2.7.13.3</ecNumber>
    </recommendedName>
</protein>
<dbReference type="SMART" id="SM00091">
    <property type="entry name" value="PAS"/>
    <property type="match status" value="1"/>
</dbReference>
<dbReference type="PROSITE" id="PS50109">
    <property type="entry name" value="HIS_KIN"/>
    <property type="match status" value="1"/>
</dbReference>
<dbReference type="FunFam" id="1.10.287.130:FF:000040">
    <property type="entry name" value="PAS domain-containing sensor histidine kinase"/>
    <property type="match status" value="1"/>
</dbReference>
<organism evidence="12 13">
    <name type="scientific">Paenibacillus roseus</name>
    <dbReference type="NCBI Taxonomy" id="2798579"/>
    <lineage>
        <taxon>Bacteria</taxon>
        <taxon>Bacillati</taxon>
        <taxon>Bacillota</taxon>
        <taxon>Bacilli</taxon>
        <taxon>Bacillales</taxon>
        <taxon>Paenibacillaceae</taxon>
        <taxon>Paenibacillus</taxon>
    </lineage>
</organism>
<dbReference type="GO" id="GO:0030435">
    <property type="term" value="P:sporulation resulting in formation of a cellular spore"/>
    <property type="evidence" value="ECO:0007669"/>
    <property type="project" value="UniProtKB-KW"/>
</dbReference>
<dbReference type="Gene3D" id="3.30.565.10">
    <property type="entry name" value="Histidine kinase-like ATPase, C-terminal domain"/>
    <property type="match status" value="1"/>
</dbReference>
<comment type="caution">
    <text evidence="12">The sequence shown here is derived from an EMBL/GenBank/DDBJ whole genome shotgun (WGS) entry which is preliminary data.</text>
</comment>
<keyword evidence="4" id="KW-0808">Transferase</keyword>
<dbReference type="Pfam" id="PF00989">
    <property type="entry name" value="PAS"/>
    <property type="match status" value="1"/>
</dbReference>
<evidence type="ECO:0000256" key="4">
    <source>
        <dbReference type="ARBA" id="ARBA00022679"/>
    </source>
</evidence>
<dbReference type="PANTHER" id="PTHR43065:SF34">
    <property type="entry name" value="SPORULATION KINASE A"/>
    <property type="match status" value="1"/>
</dbReference>
<evidence type="ECO:0000256" key="6">
    <source>
        <dbReference type="ARBA" id="ARBA00022777"/>
    </source>
</evidence>
<dbReference type="InterPro" id="IPR035965">
    <property type="entry name" value="PAS-like_dom_sf"/>
</dbReference>
<evidence type="ECO:0000256" key="1">
    <source>
        <dbReference type="ARBA" id="ARBA00000085"/>
    </source>
</evidence>
<proteinExistence type="predicted"/>
<evidence type="ECO:0000256" key="8">
    <source>
        <dbReference type="ARBA" id="ARBA00022969"/>
    </source>
</evidence>
<dbReference type="Proteomes" id="UP000640274">
    <property type="component" value="Unassembled WGS sequence"/>
</dbReference>
<dbReference type="EMBL" id="JAELUP010000008">
    <property type="protein sequence ID" value="MBJ6360451.1"/>
    <property type="molecule type" value="Genomic_DNA"/>
</dbReference>
<keyword evidence="10" id="KW-0812">Transmembrane</keyword>
<dbReference type="InterPro" id="IPR005467">
    <property type="entry name" value="His_kinase_dom"/>
</dbReference>
<feature type="transmembrane region" description="Helical" evidence="10">
    <location>
        <begin position="78"/>
        <end position="96"/>
    </location>
</feature>
<dbReference type="InterPro" id="IPR013767">
    <property type="entry name" value="PAS_fold"/>
</dbReference>
<feature type="transmembrane region" description="Helical" evidence="10">
    <location>
        <begin position="205"/>
        <end position="229"/>
    </location>
</feature>
<dbReference type="Gene3D" id="3.30.450.20">
    <property type="entry name" value="PAS domain"/>
    <property type="match status" value="1"/>
</dbReference>
<dbReference type="GO" id="GO:0005524">
    <property type="term" value="F:ATP binding"/>
    <property type="evidence" value="ECO:0007669"/>
    <property type="project" value="UniProtKB-KW"/>
</dbReference>
<dbReference type="NCBIfam" id="TIGR00229">
    <property type="entry name" value="sensory_box"/>
    <property type="match status" value="1"/>
</dbReference>
<evidence type="ECO:0000256" key="9">
    <source>
        <dbReference type="ARBA" id="ARBA00023012"/>
    </source>
</evidence>
<dbReference type="InterPro" id="IPR000014">
    <property type="entry name" value="PAS"/>
</dbReference>
<sequence>MGNYFNNGGLFFTMLTLTISALASFTMFQLIGNLSRSDCRSRLPWMFGGAAVFGLGLAVVNFLVLLASDTMIIIDRRMLLLLLIGIGMTFLSLSIYLSSRSIIFRVVLSGLLLAGTNCGMFCYSVMIAPLDRFAMDKGLVFLALLLSWGTACCAFYWFERRSSKELLTSSLLLGTSVMIVQGLGLEAITVEYTEIMTADRLNENMMLLSAMMGVATLLVIGCSLMIGYANRRLGQADEKYKLLVENSLDTIGIFSEGEWRYVNQSGIRMFEASHQDELLNRSIFDLLHPKHHVEVKKRLEEERADGSFGPVEQEWYTMEGKLIHTEVLETPTMMSGKFALQIIIRDISERKKNEELLINSEKLYVAGQLAAGIAHEIRNPLTSLKGFLQLIMSGKNTNQNIQDIMKSELNRIESIVSEMLMLSKPQVYELNIKDTRQIMKDTVTLLEAQAILYDIELEAEYDEEALWIYGVENQIKQVFINVIKNAIEAMMDGGKIKIRCFLEGHEVKVQIRDQGPGINKEMLSKMGQPFYTTKDKGTGLGLMISYKIVDNHQGRIEANSEIGIGTTLIIALPYTEGGEIKV</sequence>
<keyword evidence="8" id="KW-0749">Sporulation</keyword>
<dbReference type="InterPro" id="IPR004358">
    <property type="entry name" value="Sig_transdc_His_kin-like_C"/>
</dbReference>
<keyword evidence="10" id="KW-1133">Transmembrane helix</keyword>
<feature type="transmembrane region" description="Helical" evidence="10">
    <location>
        <begin position="12"/>
        <end position="31"/>
    </location>
</feature>
<evidence type="ECO:0000256" key="5">
    <source>
        <dbReference type="ARBA" id="ARBA00022741"/>
    </source>
</evidence>
<dbReference type="InterPro" id="IPR003594">
    <property type="entry name" value="HATPase_dom"/>
</dbReference>
<evidence type="ECO:0000313" key="13">
    <source>
        <dbReference type="Proteomes" id="UP000640274"/>
    </source>
</evidence>
<name>A0A934IW85_9BACL</name>
<evidence type="ECO:0000259" key="11">
    <source>
        <dbReference type="PROSITE" id="PS50109"/>
    </source>
</evidence>
<dbReference type="Pfam" id="PF02518">
    <property type="entry name" value="HATPase_c"/>
    <property type="match status" value="1"/>
</dbReference>
<keyword evidence="5" id="KW-0547">Nucleotide-binding</keyword>
<dbReference type="InterPro" id="IPR036890">
    <property type="entry name" value="HATPase_C_sf"/>
</dbReference>
<keyword evidence="13" id="KW-1185">Reference proteome</keyword>
<dbReference type="PANTHER" id="PTHR43065">
    <property type="entry name" value="SENSOR HISTIDINE KINASE"/>
    <property type="match status" value="1"/>
</dbReference>
<reference evidence="12" key="1">
    <citation type="submission" date="2020-12" db="EMBL/GenBank/DDBJ databases">
        <authorList>
            <person name="Huq M.A."/>
        </authorList>
    </citation>
    <scope>NUCLEOTIDE SEQUENCE</scope>
    <source>
        <strain evidence="12">MAHUQ-46</strain>
    </source>
</reference>
<gene>
    <name evidence="12" type="ORF">JFN88_03825</name>
</gene>
<dbReference type="PRINTS" id="PR00344">
    <property type="entry name" value="BCTRLSENSOR"/>
</dbReference>
<comment type="catalytic activity">
    <reaction evidence="1">
        <text>ATP + protein L-histidine = ADP + protein N-phospho-L-histidine.</text>
        <dbReference type="EC" id="2.7.13.3"/>
    </reaction>
</comment>
<evidence type="ECO:0000256" key="3">
    <source>
        <dbReference type="ARBA" id="ARBA00022553"/>
    </source>
</evidence>
<feature type="transmembrane region" description="Helical" evidence="10">
    <location>
        <begin position="43"/>
        <end position="66"/>
    </location>
</feature>
<accession>A0A934IW85</accession>
<keyword evidence="3" id="KW-0597">Phosphoprotein</keyword>
<dbReference type="GO" id="GO:0006355">
    <property type="term" value="P:regulation of DNA-templated transcription"/>
    <property type="evidence" value="ECO:0007669"/>
    <property type="project" value="InterPro"/>
</dbReference>